<proteinExistence type="inferred from homology"/>
<evidence type="ECO:0000256" key="4">
    <source>
        <dbReference type="ARBA" id="ARBA00022461"/>
    </source>
</evidence>
<reference evidence="14 15" key="1">
    <citation type="journal article" date="2022" name="Nat. Ecol. Evol.">
        <title>A masculinizing supergene underlies an exaggerated male reproductive morph in a spider.</title>
        <authorList>
            <person name="Hendrickx F."/>
            <person name="De Corte Z."/>
            <person name="Sonet G."/>
            <person name="Van Belleghem S.M."/>
            <person name="Kostlbacher S."/>
            <person name="Vangestel C."/>
        </authorList>
    </citation>
    <scope>NUCLEOTIDE SEQUENCE [LARGE SCALE GENOMIC DNA]</scope>
    <source>
        <strain evidence="14">W744_W776</strain>
    </source>
</reference>
<keyword evidence="9" id="KW-0472">Membrane</keyword>
<dbReference type="Gene3D" id="1.10.287.770">
    <property type="entry name" value="YojJ-like"/>
    <property type="match status" value="1"/>
</dbReference>
<protein>
    <submittedName>
        <fullName evidence="14">Uncharacterized protein</fullName>
    </submittedName>
</protein>
<evidence type="ECO:0000256" key="13">
    <source>
        <dbReference type="SAM" id="MobiDB-lite"/>
    </source>
</evidence>
<evidence type="ECO:0000256" key="8">
    <source>
        <dbReference type="ARBA" id="ARBA00023065"/>
    </source>
</evidence>
<comment type="subcellular location">
    <subcellularLocation>
        <location evidence="1">Membrane</location>
        <topology evidence="1">Multi-pass membrane protein</topology>
    </subcellularLocation>
</comment>
<dbReference type="PANTHER" id="PTHR11690">
    <property type="entry name" value="AMILORIDE-SENSITIVE SODIUM CHANNEL-RELATED"/>
    <property type="match status" value="1"/>
</dbReference>
<keyword evidence="3 12" id="KW-0813">Transport</keyword>
<evidence type="ECO:0000313" key="15">
    <source>
        <dbReference type="Proteomes" id="UP000827092"/>
    </source>
</evidence>
<dbReference type="AlphaFoldDB" id="A0AAV6UUA6"/>
<dbReference type="EMBL" id="JAFNEN010000261">
    <property type="protein sequence ID" value="KAG8187729.1"/>
    <property type="molecule type" value="Genomic_DNA"/>
</dbReference>
<dbReference type="Proteomes" id="UP000827092">
    <property type="component" value="Unassembled WGS sequence"/>
</dbReference>
<organism evidence="14 15">
    <name type="scientific">Oedothorax gibbosus</name>
    <dbReference type="NCBI Taxonomy" id="931172"/>
    <lineage>
        <taxon>Eukaryota</taxon>
        <taxon>Metazoa</taxon>
        <taxon>Ecdysozoa</taxon>
        <taxon>Arthropoda</taxon>
        <taxon>Chelicerata</taxon>
        <taxon>Arachnida</taxon>
        <taxon>Araneae</taxon>
        <taxon>Araneomorphae</taxon>
        <taxon>Entelegynae</taxon>
        <taxon>Araneoidea</taxon>
        <taxon>Linyphiidae</taxon>
        <taxon>Erigoninae</taxon>
        <taxon>Oedothorax</taxon>
    </lineage>
</organism>
<dbReference type="GO" id="GO:0015280">
    <property type="term" value="F:ligand-gated sodium channel activity"/>
    <property type="evidence" value="ECO:0007669"/>
    <property type="project" value="TreeGrafter"/>
</dbReference>
<keyword evidence="11 12" id="KW-0407">Ion channel</keyword>
<evidence type="ECO:0000256" key="12">
    <source>
        <dbReference type="RuleBase" id="RU000679"/>
    </source>
</evidence>
<gene>
    <name evidence="14" type="ORF">JTE90_015599</name>
</gene>
<keyword evidence="5 12" id="KW-0812">Transmembrane</keyword>
<dbReference type="GO" id="GO:0005886">
    <property type="term" value="C:plasma membrane"/>
    <property type="evidence" value="ECO:0007669"/>
    <property type="project" value="TreeGrafter"/>
</dbReference>
<keyword evidence="15" id="KW-1185">Reference proteome</keyword>
<evidence type="ECO:0000256" key="9">
    <source>
        <dbReference type="ARBA" id="ARBA00023136"/>
    </source>
</evidence>
<keyword evidence="10 12" id="KW-0739">Sodium transport</keyword>
<accession>A0AAV6UUA6</accession>
<evidence type="ECO:0000256" key="2">
    <source>
        <dbReference type="ARBA" id="ARBA00007193"/>
    </source>
</evidence>
<evidence type="ECO:0000256" key="3">
    <source>
        <dbReference type="ARBA" id="ARBA00022448"/>
    </source>
</evidence>
<keyword evidence="6" id="KW-1133">Transmembrane helix</keyword>
<evidence type="ECO:0000256" key="1">
    <source>
        <dbReference type="ARBA" id="ARBA00004141"/>
    </source>
</evidence>
<comment type="similarity">
    <text evidence="2 12">Belongs to the amiloride-sensitive sodium channel (TC 1.A.6) family.</text>
</comment>
<keyword evidence="7" id="KW-0915">Sodium</keyword>
<feature type="region of interest" description="Disordered" evidence="13">
    <location>
        <begin position="1"/>
        <end position="22"/>
    </location>
</feature>
<dbReference type="Gene3D" id="2.60.470.10">
    <property type="entry name" value="Acid-sensing ion channels like domains"/>
    <property type="match status" value="1"/>
</dbReference>
<evidence type="ECO:0000256" key="7">
    <source>
        <dbReference type="ARBA" id="ARBA00023053"/>
    </source>
</evidence>
<comment type="caution">
    <text evidence="14">The sequence shown here is derived from an EMBL/GenBank/DDBJ whole genome shotgun (WGS) entry which is preliminary data.</text>
</comment>
<sequence length="625" mass="71490">MELEDLSSIKNRKKNNTIQTSESCKDKMESILELEEEENKLQQRKQENVYTNAGYRESSDAIFQKNNADSETVDGEISLTAVTGELIKNSSIYAVSQLGHSQSNFRRIMWLLVLIGGLLGCGYQIHKFLSLYFLYPIIINLEVEHNWSQEFPAVTICNLNPMKKFFEKCIENDINSIDDCLSFKPLPGVDFHYVCYYNKGTYKGYSFEECKDVALKTRNESCLRKILDLEECRDAWNDIVDGSCLMAIMNFTDCGDLGEMGNPYRLRSFSLEPKLKKRTVVSCSATLAGKYDFQKDVDLEFFMNYTKLDENYRFITGYQANELIKECSFNGEACSIKDFKLFQSLRYGNCFTFNKAESNSSRRLMTSKTGYRSGLHMTLDVRSRDYLPTSHTIGARVIVHPSSSDPDPENLGINISPGFETSISMKQSHISRLEYPYQDRCASYGIGDRSMQSNQEVCIQMCVQEMNYDSCGCVDPTYPIPATLNFSLCDLRNETDICCLDRVDSGSCDCPLPCLSTDYNEMVSTSTLMKSRYNNTLLNEYSNNTRTDEINLYDRVDLKMYYSTLESSVYQQKKMFEETELFSHLGGELGLWLGLSLVAFFEIMNDAMYLLKFVISTACKTSKKD</sequence>
<keyword evidence="8 12" id="KW-0406">Ion transport</keyword>
<keyword evidence="4 12" id="KW-0894">Sodium channel</keyword>
<evidence type="ECO:0000256" key="5">
    <source>
        <dbReference type="ARBA" id="ARBA00022692"/>
    </source>
</evidence>
<dbReference type="Pfam" id="PF00858">
    <property type="entry name" value="ASC"/>
    <property type="match status" value="1"/>
</dbReference>
<dbReference type="InterPro" id="IPR001873">
    <property type="entry name" value="ENaC"/>
</dbReference>
<evidence type="ECO:0000256" key="6">
    <source>
        <dbReference type="ARBA" id="ARBA00022989"/>
    </source>
</evidence>
<evidence type="ECO:0000256" key="11">
    <source>
        <dbReference type="ARBA" id="ARBA00023303"/>
    </source>
</evidence>
<name>A0AAV6UUA6_9ARAC</name>
<evidence type="ECO:0000313" key="14">
    <source>
        <dbReference type="EMBL" id="KAG8187729.1"/>
    </source>
</evidence>
<dbReference type="PRINTS" id="PR01078">
    <property type="entry name" value="AMINACHANNEL"/>
</dbReference>
<evidence type="ECO:0000256" key="10">
    <source>
        <dbReference type="ARBA" id="ARBA00023201"/>
    </source>
</evidence>
<dbReference type="PANTHER" id="PTHR11690:SF248">
    <property type="entry name" value="PICKPOCKET 17, ISOFORM A"/>
    <property type="match status" value="1"/>
</dbReference>